<accession>A0A4R3MG16</accession>
<gene>
    <name evidence="2" type="ORF">EDC18_1141</name>
</gene>
<organism evidence="2 3">
    <name type="scientific">Natranaerovirga pectinivora</name>
    <dbReference type="NCBI Taxonomy" id="682400"/>
    <lineage>
        <taxon>Bacteria</taxon>
        <taxon>Bacillati</taxon>
        <taxon>Bacillota</taxon>
        <taxon>Clostridia</taxon>
        <taxon>Lachnospirales</taxon>
        <taxon>Natranaerovirgaceae</taxon>
        <taxon>Natranaerovirga</taxon>
    </lineage>
</organism>
<feature type="transmembrane region" description="Helical" evidence="1">
    <location>
        <begin position="21"/>
        <end position="41"/>
    </location>
</feature>
<evidence type="ECO:0000313" key="2">
    <source>
        <dbReference type="EMBL" id="TCT12102.1"/>
    </source>
</evidence>
<dbReference type="OrthoDB" id="9969245at2"/>
<evidence type="ECO:0000313" key="3">
    <source>
        <dbReference type="Proteomes" id="UP000294902"/>
    </source>
</evidence>
<keyword evidence="1" id="KW-0812">Transmembrane</keyword>
<dbReference type="RefSeq" id="WP_132253995.1">
    <property type="nucleotide sequence ID" value="NZ_SMAL01000014.1"/>
</dbReference>
<dbReference type="Proteomes" id="UP000294902">
    <property type="component" value="Unassembled WGS sequence"/>
</dbReference>
<evidence type="ECO:0000256" key="1">
    <source>
        <dbReference type="SAM" id="Phobius"/>
    </source>
</evidence>
<proteinExistence type="predicted"/>
<dbReference type="Pfam" id="PF19639">
    <property type="entry name" value="DUF6142"/>
    <property type="match status" value="1"/>
</dbReference>
<comment type="caution">
    <text evidence="2">The sequence shown here is derived from an EMBL/GenBank/DDBJ whole genome shotgun (WGS) entry which is preliminary data.</text>
</comment>
<name>A0A4R3MG16_9FIRM</name>
<reference evidence="2 3" key="1">
    <citation type="submission" date="2019-03" db="EMBL/GenBank/DDBJ databases">
        <title>Genomic Encyclopedia of Type Strains, Phase IV (KMG-IV): sequencing the most valuable type-strain genomes for metagenomic binning, comparative biology and taxonomic classification.</title>
        <authorList>
            <person name="Goeker M."/>
        </authorList>
    </citation>
    <scope>NUCLEOTIDE SEQUENCE [LARGE SCALE GENOMIC DNA]</scope>
    <source>
        <strain evidence="2 3">DSM 24629</strain>
    </source>
</reference>
<sequence>MDRLQLKLNNLKHSRIGIVSTVLGVISLTIFISLIFILMVIKPVDETQLVLVGFLGLVSLITSVIGFFFGIIGLFQQEAIKMYSLIGLIGNGIIAVMFMYFYYLGIVY</sequence>
<dbReference type="InterPro" id="IPR046140">
    <property type="entry name" value="DUF6142"/>
</dbReference>
<feature type="transmembrane region" description="Helical" evidence="1">
    <location>
        <begin position="47"/>
        <end position="75"/>
    </location>
</feature>
<dbReference type="AlphaFoldDB" id="A0A4R3MG16"/>
<keyword evidence="1" id="KW-0472">Membrane</keyword>
<feature type="transmembrane region" description="Helical" evidence="1">
    <location>
        <begin position="82"/>
        <end position="103"/>
    </location>
</feature>
<dbReference type="EMBL" id="SMAL01000014">
    <property type="protein sequence ID" value="TCT12102.1"/>
    <property type="molecule type" value="Genomic_DNA"/>
</dbReference>
<protein>
    <submittedName>
        <fullName evidence="2">Uncharacterized protein</fullName>
    </submittedName>
</protein>
<keyword evidence="3" id="KW-1185">Reference proteome</keyword>
<keyword evidence="1" id="KW-1133">Transmembrane helix</keyword>